<dbReference type="Pfam" id="PF24864">
    <property type="entry name" value="DUF7730"/>
    <property type="match status" value="1"/>
</dbReference>
<dbReference type="STRING" id="97972.A0A2V1E117"/>
<dbReference type="PANTHER" id="PTHR38790:SF4">
    <property type="entry name" value="2EXR DOMAIN-CONTAINING PROTEIN"/>
    <property type="match status" value="1"/>
</dbReference>
<name>A0A2V1E117_9PLEO</name>
<dbReference type="PANTHER" id="PTHR38790">
    <property type="entry name" value="2EXR DOMAIN-CONTAINING PROTEIN-RELATED"/>
    <property type="match status" value="1"/>
</dbReference>
<keyword evidence="2" id="KW-1133">Transmembrane helix</keyword>
<organism evidence="4 5">
    <name type="scientific">Periconia macrospinosa</name>
    <dbReference type="NCBI Taxonomy" id="97972"/>
    <lineage>
        <taxon>Eukaryota</taxon>
        <taxon>Fungi</taxon>
        <taxon>Dikarya</taxon>
        <taxon>Ascomycota</taxon>
        <taxon>Pezizomycotina</taxon>
        <taxon>Dothideomycetes</taxon>
        <taxon>Pleosporomycetidae</taxon>
        <taxon>Pleosporales</taxon>
        <taxon>Massarineae</taxon>
        <taxon>Periconiaceae</taxon>
        <taxon>Periconia</taxon>
    </lineage>
</organism>
<dbReference type="EMBL" id="KZ805323">
    <property type="protein sequence ID" value="PVI04217.1"/>
    <property type="molecule type" value="Genomic_DNA"/>
</dbReference>
<reference evidence="4 5" key="1">
    <citation type="journal article" date="2018" name="Sci. Rep.">
        <title>Comparative genomics provides insights into the lifestyle and reveals functional heterogeneity of dark septate endophytic fungi.</title>
        <authorList>
            <person name="Knapp D.G."/>
            <person name="Nemeth J.B."/>
            <person name="Barry K."/>
            <person name="Hainaut M."/>
            <person name="Henrissat B."/>
            <person name="Johnson J."/>
            <person name="Kuo A."/>
            <person name="Lim J.H.P."/>
            <person name="Lipzen A."/>
            <person name="Nolan M."/>
            <person name="Ohm R.A."/>
            <person name="Tamas L."/>
            <person name="Grigoriev I.V."/>
            <person name="Spatafora J.W."/>
            <person name="Nagy L.G."/>
            <person name="Kovacs G.M."/>
        </authorList>
    </citation>
    <scope>NUCLEOTIDE SEQUENCE [LARGE SCALE GENOMIC DNA]</scope>
    <source>
        <strain evidence="4 5">DSE2036</strain>
    </source>
</reference>
<keyword evidence="2" id="KW-0812">Transmembrane</keyword>
<evidence type="ECO:0000313" key="5">
    <source>
        <dbReference type="Proteomes" id="UP000244855"/>
    </source>
</evidence>
<evidence type="ECO:0000313" key="4">
    <source>
        <dbReference type="EMBL" id="PVI04217.1"/>
    </source>
</evidence>
<gene>
    <name evidence="4" type="ORF">DM02DRAFT_611655</name>
</gene>
<dbReference type="OrthoDB" id="4757095at2759"/>
<feature type="region of interest" description="Disordered" evidence="1">
    <location>
        <begin position="51"/>
        <end position="75"/>
    </location>
</feature>
<accession>A0A2V1E117</accession>
<protein>
    <recommendedName>
        <fullName evidence="3">DUF7730 domain-containing protein</fullName>
    </recommendedName>
</protein>
<feature type="domain" description="DUF7730" evidence="3">
    <location>
        <begin position="95"/>
        <end position="305"/>
    </location>
</feature>
<feature type="transmembrane region" description="Helical" evidence="2">
    <location>
        <begin position="12"/>
        <end position="32"/>
    </location>
</feature>
<proteinExistence type="predicted"/>
<dbReference type="AlphaFoldDB" id="A0A2V1E117"/>
<keyword evidence="2" id="KW-0472">Membrane</keyword>
<evidence type="ECO:0000256" key="1">
    <source>
        <dbReference type="SAM" id="MobiDB-lite"/>
    </source>
</evidence>
<dbReference type="Proteomes" id="UP000244855">
    <property type="component" value="Unassembled WGS sequence"/>
</dbReference>
<dbReference type="InterPro" id="IPR056632">
    <property type="entry name" value="DUF7730"/>
</dbReference>
<evidence type="ECO:0000256" key="2">
    <source>
        <dbReference type="SAM" id="Phobius"/>
    </source>
</evidence>
<evidence type="ECO:0000259" key="3">
    <source>
        <dbReference type="Pfam" id="PF24864"/>
    </source>
</evidence>
<sequence>MAAHTQTTRQKVVDAAGIAAVVLLSPLILAYIGHHKLTRLYALHTSNEPQYKAMRQERKHHRRKSLTISSSASDSEQRKKPFNFLVRADARKLDPQLQSRLFALPAEIRLQIYRDIIRIEPFVHIQWGTRLALCSPVAKEGTSPCRLYSARSHPDQFMEEDIDLARKHLSCMDFKDLLVGMYGILPLLQSCRRAYMDVIDMLYTENTLTMSLDFNFLNFARSIPERHLTTIRSLILHLPQDADYDFGYLVSRGYSWLPSLKVLSRMPTLQRCLFQIFTDFHIEETQHERHLIQDLFRGLKELPTRDVFIIDWVHYADRGCNCRHLSYDYHSWGTTALKDLSNEEPWEGWLSNFRPYEKKEARSRLKLQGNLPSCGRYGCS</sequence>
<keyword evidence="5" id="KW-1185">Reference proteome</keyword>